<organism evidence="11 12">
    <name type="scientific">Faecalicoccus pleomorphus</name>
    <dbReference type="NCBI Taxonomy" id="1323"/>
    <lineage>
        <taxon>Bacteria</taxon>
        <taxon>Bacillati</taxon>
        <taxon>Bacillota</taxon>
        <taxon>Erysipelotrichia</taxon>
        <taxon>Erysipelotrichales</taxon>
        <taxon>Erysipelotrichaceae</taxon>
        <taxon>Faecalicoccus</taxon>
    </lineage>
</organism>
<dbReference type="GO" id="GO:0006281">
    <property type="term" value="P:DNA repair"/>
    <property type="evidence" value="ECO:0007669"/>
    <property type="project" value="UniProtKB-KW"/>
</dbReference>
<keyword evidence="5 11" id="KW-0808">Transferase</keyword>
<dbReference type="Pfam" id="PF01035">
    <property type="entry name" value="DNA_binding_1"/>
    <property type="match status" value="1"/>
</dbReference>
<dbReference type="STRING" id="1123313.GCA_000420345_01245"/>
<evidence type="ECO:0000256" key="1">
    <source>
        <dbReference type="ARBA" id="ARBA00001286"/>
    </source>
</evidence>
<evidence type="ECO:0000313" key="12">
    <source>
        <dbReference type="Proteomes" id="UP000260721"/>
    </source>
</evidence>
<dbReference type="AlphaFoldDB" id="A0A3E3DXN8"/>
<dbReference type="InterPro" id="IPR008332">
    <property type="entry name" value="MethylG_MeTrfase_N"/>
</dbReference>
<proteinExistence type="inferred from homology"/>
<evidence type="ECO:0000256" key="7">
    <source>
        <dbReference type="ARBA" id="ARBA00023204"/>
    </source>
</evidence>
<dbReference type="PROSITE" id="PS00374">
    <property type="entry name" value="MGMT"/>
    <property type="match status" value="1"/>
</dbReference>
<keyword evidence="4 11" id="KW-0489">Methyltransferase</keyword>
<feature type="domain" description="Methylguanine DNA methyltransferase ribonuclease-like" evidence="10">
    <location>
        <begin position="2"/>
        <end position="67"/>
    </location>
</feature>
<dbReference type="RefSeq" id="WP_117446931.1">
    <property type="nucleotide sequence ID" value="NZ_JBFBOW010000015.1"/>
</dbReference>
<accession>A0A3E3DXN8</accession>
<evidence type="ECO:0000256" key="8">
    <source>
        <dbReference type="ARBA" id="ARBA00049348"/>
    </source>
</evidence>
<dbReference type="Pfam" id="PF02870">
    <property type="entry name" value="Methyltransf_1N"/>
    <property type="match status" value="1"/>
</dbReference>
<sequence length="177" mass="19687">MMYRTSYDGPFSKIYMSSDGQVLTGLWFEGSRDEIKHGKDFIEKDLSIFNQTKEWLDIYFSGKEPSFLPPYKLNQVTPFRQLVIDQMLQIPFGKVVTYKDIAQNIAKIKGMDKMSTQAVGGAVGWNPICILIPCHRVVGSNGSLTGYGGGIANKVKLLESEGHDLSKFIVPTKGTAL</sequence>
<evidence type="ECO:0000256" key="4">
    <source>
        <dbReference type="ARBA" id="ARBA00022603"/>
    </source>
</evidence>
<dbReference type="PANTHER" id="PTHR10815">
    <property type="entry name" value="METHYLATED-DNA--PROTEIN-CYSTEINE METHYLTRANSFERASE"/>
    <property type="match status" value="1"/>
</dbReference>
<evidence type="ECO:0000256" key="3">
    <source>
        <dbReference type="ARBA" id="ARBA00011918"/>
    </source>
</evidence>
<dbReference type="GO" id="GO:0032259">
    <property type="term" value="P:methylation"/>
    <property type="evidence" value="ECO:0007669"/>
    <property type="project" value="UniProtKB-KW"/>
</dbReference>
<feature type="domain" description="Methylated-DNA-[protein]-cysteine S-methyltransferase DNA binding" evidence="9">
    <location>
        <begin position="78"/>
        <end position="162"/>
    </location>
</feature>
<comment type="similarity">
    <text evidence="2">Belongs to the MGMT family.</text>
</comment>
<comment type="catalytic activity">
    <reaction evidence="1">
        <text>a 4-O-methyl-thymidine in DNA + L-cysteinyl-[protein] = a thymidine in DNA + S-methyl-L-cysteinyl-[protein]</text>
        <dbReference type="Rhea" id="RHEA:53428"/>
        <dbReference type="Rhea" id="RHEA-COMP:10131"/>
        <dbReference type="Rhea" id="RHEA-COMP:10132"/>
        <dbReference type="Rhea" id="RHEA-COMP:13555"/>
        <dbReference type="Rhea" id="RHEA-COMP:13556"/>
        <dbReference type="ChEBI" id="CHEBI:29950"/>
        <dbReference type="ChEBI" id="CHEBI:82612"/>
        <dbReference type="ChEBI" id="CHEBI:137386"/>
        <dbReference type="ChEBI" id="CHEBI:137387"/>
        <dbReference type="EC" id="2.1.1.63"/>
    </reaction>
</comment>
<dbReference type="EC" id="2.1.1.63" evidence="3"/>
<dbReference type="SUPFAM" id="SSF46767">
    <property type="entry name" value="Methylated DNA-protein cysteine methyltransferase, C-terminal domain"/>
    <property type="match status" value="1"/>
</dbReference>
<dbReference type="InterPro" id="IPR014048">
    <property type="entry name" value="MethylDNA_cys_MeTrfase_DNA-bd"/>
</dbReference>
<comment type="caution">
    <text evidence="11">The sequence shown here is derived from an EMBL/GenBank/DDBJ whole genome shotgun (WGS) entry which is preliminary data.</text>
</comment>
<dbReference type="NCBIfam" id="TIGR00589">
    <property type="entry name" value="ogt"/>
    <property type="match status" value="1"/>
</dbReference>
<evidence type="ECO:0000256" key="5">
    <source>
        <dbReference type="ARBA" id="ARBA00022679"/>
    </source>
</evidence>
<evidence type="ECO:0000256" key="2">
    <source>
        <dbReference type="ARBA" id="ARBA00008711"/>
    </source>
</evidence>
<dbReference type="CDD" id="cd06445">
    <property type="entry name" value="ATase"/>
    <property type="match status" value="1"/>
</dbReference>
<keyword evidence="7" id="KW-0234">DNA repair</keyword>
<dbReference type="FunFam" id="1.10.10.10:FF:000214">
    <property type="entry name" value="Methylated-DNA--protein-cysteine methyltransferase"/>
    <property type="match status" value="1"/>
</dbReference>
<evidence type="ECO:0000256" key="6">
    <source>
        <dbReference type="ARBA" id="ARBA00022763"/>
    </source>
</evidence>
<dbReference type="Gene3D" id="1.10.10.10">
    <property type="entry name" value="Winged helix-like DNA-binding domain superfamily/Winged helix DNA-binding domain"/>
    <property type="match status" value="1"/>
</dbReference>
<reference evidence="11 12" key="1">
    <citation type="submission" date="2018-08" db="EMBL/GenBank/DDBJ databases">
        <title>A genome reference for cultivated species of the human gut microbiota.</title>
        <authorList>
            <person name="Zou Y."/>
            <person name="Xue W."/>
            <person name="Luo G."/>
        </authorList>
    </citation>
    <scope>NUCLEOTIDE SEQUENCE [LARGE SCALE GENOMIC DNA]</scope>
    <source>
        <strain evidence="11 12">TF08-11</strain>
    </source>
</reference>
<keyword evidence="6" id="KW-0227">DNA damage</keyword>
<evidence type="ECO:0000313" key="11">
    <source>
        <dbReference type="EMBL" id="RGD74010.1"/>
    </source>
</evidence>
<dbReference type="GO" id="GO:0003908">
    <property type="term" value="F:methylated-DNA-[protein]-cysteine S-methyltransferase activity"/>
    <property type="evidence" value="ECO:0007669"/>
    <property type="project" value="UniProtKB-EC"/>
</dbReference>
<gene>
    <name evidence="11" type="ORF">DXC78_10185</name>
</gene>
<evidence type="ECO:0000259" key="10">
    <source>
        <dbReference type="Pfam" id="PF02870"/>
    </source>
</evidence>
<dbReference type="Proteomes" id="UP000260721">
    <property type="component" value="Unassembled WGS sequence"/>
</dbReference>
<dbReference type="InterPro" id="IPR036388">
    <property type="entry name" value="WH-like_DNA-bd_sf"/>
</dbReference>
<dbReference type="EMBL" id="QUSK01000025">
    <property type="protein sequence ID" value="RGD74010.1"/>
    <property type="molecule type" value="Genomic_DNA"/>
</dbReference>
<name>A0A3E3DXN8_9FIRM</name>
<dbReference type="PANTHER" id="PTHR10815:SF5">
    <property type="entry name" value="METHYLATED-DNA--PROTEIN-CYSTEINE METHYLTRANSFERASE"/>
    <property type="match status" value="1"/>
</dbReference>
<dbReference type="InterPro" id="IPR036217">
    <property type="entry name" value="MethylDNA_cys_MeTrfase_DNAb"/>
</dbReference>
<protein>
    <recommendedName>
        <fullName evidence="3">methylated-DNA--[protein]-cysteine S-methyltransferase</fullName>
        <ecNumber evidence="3">2.1.1.63</ecNumber>
    </recommendedName>
</protein>
<dbReference type="SUPFAM" id="SSF53155">
    <property type="entry name" value="Methylated DNA-protein cysteine methyltransferase domain"/>
    <property type="match status" value="1"/>
</dbReference>
<comment type="catalytic activity">
    <reaction evidence="8">
        <text>a 6-O-methyl-2'-deoxyguanosine in DNA + L-cysteinyl-[protein] = S-methyl-L-cysteinyl-[protein] + a 2'-deoxyguanosine in DNA</text>
        <dbReference type="Rhea" id="RHEA:24000"/>
        <dbReference type="Rhea" id="RHEA-COMP:10131"/>
        <dbReference type="Rhea" id="RHEA-COMP:10132"/>
        <dbReference type="Rhea" id="RHEA-COMP:11367"/>
        <dbReference type="Rhea" id="RHEA-COMP:11368"/>
        <dbReference type="ChEBI" id="CHEBI:29950"/>
        <dbReference type="ChEBI" id="CHEBI:82612"/>
        <dbReference type="ChEBI" id="CHEBI:85445"/>
        <dbReference type="ChEBI" id="CHEBI:85448"/>
        <dbReference type="EC" id="2.1.1.63"/>
    </reaction>
</comment>
<dbReference type="Gene3D" id="3.30.160.70">
    <property type="entry name" value="Methylated DNA-protein cysteine methyltransferase domain"/>
    <property type="match status" value="1"/>
</dbReference>
<dbReference type="InterPro" id="IPR001497">
    <property type="entry name" value="MethylDNA_cys_MeTrfase_AS"/>
</dbReference>
<dbReference type="InterPro" id="IPR036631">
    <property type="entry name" value="MGMT_N_sf"/>
</dbReference>
<evidence type="ECO:0000259" key="9">
    <source>
        <dbReference type="Pfam" id="PF01035"/>
    </source>
</evidence>